<evidence type="ECO:0000259" key="1">
    <source>
        <dbReference type="PROSITE" id="PS50268"/>
    </source>
</evidence>
<organism evidence="2 3">
    <name type="scientific">Litorivivens lipolytica</name>
    <dbReference type="NCBI Taxonomy" id="1524264"/>
    <lineage>
        <taxon>Bacteria</taxon>
        <taxon>Pseudomonadati</taxon>
        <taxon>Pseudomonadota</taxon>
        <taxon>Gammaproteobacteria</taxon>
        <taxon>Litorivivens</taxon>
    </lineage>
</organism>
<reference evidence="2 3" key="1">
    <citation type="submission" date="2020-08" db="EMBL/GenBank/DDBJ databases">
        <title>Genomic Encyclopedia of Type Strains, Phase III (KMG-III): the genomes of soil and plant-associated and newly described type strains.</title>
        <authorList>
            <person name="Whitman W."/>
        </authorList>
    </citation>
    <scope>NUCLEOTIDE SEQUENCE [LARGE SCALE GENOMIC DNA]</scope>
    <source>
        <strain evidence="2 3">CECT 8654</strain>
    </source>
</reference>
<feature type="domain" description="Cadherin" evidence="1">
    <location>
        <begin position="185"/>
        <end position="274"/>
    </location>
</feature>
<dbReference type="Proteomes" id="UP000537130">
    <property type="component" value="Unassembled WGS sequence"/>
</dbReference>
<comment type="caution">
    <text evidence="2">The sequence shown here is derived from an EMBL/GenBank/DDBJ whole genome shotgun (WGS) entry which is preliminary data.</text>
</comment>
<dbReference type="Pfam" id="PF24907">
    <property type="entry name" value="SIBA-E_N"/>
    <property type="match status" value="1"/>
</dbReference>
<dbReference type="SUPFAM" id="SSF49313">
    <property type="entry name" value="Cadherin-like"/>
    <property type="match status" value="1"/>
</dbReference>
<sequence>MNSLMKTVGGLSFFRILVVAGLLLSAVHTQASHFRFGHFTYQSRQDVAPAAADFAMTVAFRSSAFGHPGIGQTFRPGRYNFGDGRSANLNYRVIARNLQEDWIVGRAIDSSGNDLIRHIYPSVDNNGNPWLGQFSSCCKIGGIRNASNASWRVYTRVDLTSGNSSPLSNLPPIVSCSKYDCRFLIPAVDPDRDKITWRLSTRSESAIPSIPSGMQVDRDTGVFTWAGAQSFSNGLYSVQVTLEDRDDNDVVKSTAAIDFLIRLQDQGANIAPAFDHPPTPEAGSRIKAVVGQTLSIAVQASDADSNDTVYLNHVGLPNRATFEQSISGGRIGLAHLEWTPTESDIGEHIVTFLANDNRGGASSPVSVTIEVIKPAISDVRVRSRISADDVDVDTSSLSKPPSSIGIEGDRTVVTWEFATFSVDQLENLSKNLRLYNVEPGEIRVVTEQLEVSYIDIDGNPVHQSLGEQRVKVAPTLTSVSVATDKPSYTPSEQVIVSSTIMNLASVKTDAPVSIIVTDTQQNIAADLGSFNVEALQAQETRGLPNLNFSAADVYAGSYLAIARILDERGKVLRQASAPFSVTTQSGELATISALVSTDKPVYRAWDQAIVDLRALNNASNATFNGGNGVMTVYRPDGSLLESGTYVINSLAPSANEDRQHILRLEDREPGAYRVVWQIKQAEEILAESETQFTVERAALESLIGEIEVEHYPTGEPKSCQFVATNRSSSELDNATLIYQVIALESGEVLYQTREGNLALEAGASHPYTLILSDPPAYGDYGCILMAEIDEELRQLAAAGFQVIPPNLEVQVQAASKGRLLVLLDADDYQAPRDTVAPALQREYLERLLTENGWNYTLTSTPESFANEFNSGGYSSIAILSEATTLHPQVEALLAEAQNSATGLLISGSWNRRNSQLERSLGIALTGKNNQAHSIDVMEGVLANAAEDSPPVSAGLALAHCGAQVWAAFSVGKNASHECANLDGPAAVTVASYGLGRHAYFAYDALDSAAAQQGLHEQLLLAALETIQPRTWPLAPGRIVPLEISIENQSRRAALDVVITLPNGGQVVDTTGVYRHGDDTWLWQQDLSAPTAVHKIIYIQLPESSSDSLPVLVDIHAGINRSLMVNDSEFALSLAPIDAGLSFGNAISLMQSLLDQYPQDKDYDFIDKKLRSAEADIHQGKTDNAIKSLLLATDRLEKKVSAQALDLRLAVDRVLYQLQRTRSSISFANE</sequence>
<keyword evidence="3" id="KW-1185">Reference proteome</keyword>
<dbReference type="InterPro" id="IPR015919">
    <property type="entry name" value="Cadherin-like_sf"/>
</dbReference>
<dbReference type="GO" id="GO:0007156">
    <property type="term" value="P:homophilic cell adhesion via plasma membrane adhesion molecules"/>
    <property type="evidence" value="ECO:0007669"/>
    <property type="project" value="InterPro"/>
</dbReference>
<dbReference type="GO" id="GO:0005509">
    <property type="term" value="F:calcium ion binding"/>
    <property type="evidence" value="ECO:0007669"/>
    <property type="project" value="InterPro"/>
</dbReference>
<proteinExistence type="predicted"/>
<dbReference type="AlphaFoldDB" id="A0A7W4Z834"/>
<dbReference type="InterPro" id="IPR002126">
    <property type="entry name" value="Cadherin-like_dom"/>
</dbReference>
<accession>A0A7W4Z834</accession>
<gene>
    <name evidence="2" type="ORF">FHR99_002894</name>
</gene>
<dbReference type="Pfam" id="PF05345">
    <property type="entry name" value="He_PIG"/>
    <property type="match status" value="1"/>
</dbReference>
<protein>
    <recommendedName>
        <fullName evidence="1">Cadherin domain-containing protein</fullName>
    </recommendedName>
</protein>
<dbReference type="EMBL" id="JACHWY010000003">
    <property type="protein sequence ID" value="MBB3048620.1"/>
    <property type="molecule type" value="Genomic_DNA"/>
</dbReference>
<dbReference type="Gene3D" id="2.60.40.10">
    <property type="entry name" value="Immunoglobulins"/>
    <property type="match status" value="2"/>
</dbReference>
<dbReference type="PROSITE" id="PS50268">
    <property type="entry name" value="CADHERIN_2"/>
    <property type="match status" value="1"/>
</dbReference>
<name>A0A7W4Z834_9GAMM</name>
<dbReference type="InterPro" id="IPR013783">
    <property type="entry name" value="Ig-like_fold"/>
</dbReference>
<dbReference type="GO" id="GO:0016020">
    <property type="term" value="C:membrane"/>
    <property type="evidence" value="ECO:0007669"/>
    <property type="project" value="InterPro"/>
</dbReference>
<dbReference type="InterPro" id="IPR056844">
    <property type="entry name" value="SibA-E_N"/>
</dbReference>
<evidence type="ECO:0000313" key="3">
    <source>
        <dbReference type="Proteomes" id="UP000537130"/>
    </source>
</evidence>
<evidence type="ECO:0000313" key="2">
    <source>
        <dbReference type="EMBL" id="MBB3048620.1"/>
    </source>
</evidence>